<comment type="caution">
    <text evidence="1">The sequence shown here is derived from an EMBL/GenBank/DDBJ whole genome shotgun (WGS) entry which is preliminary data.</text>
</comment>
<keyword evidence="2" id="KW-1185">Reference proteome</keyword>
<protein>
    <submittedName>
        <fullName evidence="1">Uncharacterized protein</fullName>
    </submittedName>
</protein>
<dbReference type="Proteomes" id="UP000190896">
    <property type="component" value="Unassembled WGS sequence"/>
</dbReference>
<name>A0A1T2KVL7_9GAMM</name>
<gene>
    <name evidence="1" type="ORF">BOW51_04950</name>
</gene>
<dbReference type="AlphaFoldDB" id="A0A1T2KVL7"/>
<evidence type="ECO:0000313" key="2">
    <source>
        <dbReference type="Proteomes" id="UP000190896"/>
    </source>
</evidence>
<evidence type="ECO:0000313" key="1">
    <source>
        <dbReference type="EMBL" id="OOZ36885.1"/>
    </source>
</evidence>
<proteinExistence type="predicted"/>
<accession>A0A1T2KVL7</accession>
<dbReference type="EMBL" id="MPRJ01000023">
    <property type="protein sequence ID" value="OOZ36885.1"/>
    <property type="molecule type" value="Genomic_DNA"/>
</dbReference>
<dbReference type="OrthoDB" id="8556654at2"/>
<dbReference type="RefSeq" id="WP_078486409.1">
    <property type="nucleotide sequence ID" value="NZ_MPRJ01000023.1"/>
</dbReference>
<organism evidence="1 2">
    <name type="scientific">Solemya velesiana gill symbiont</name>
    <dbReference type="NCBI Taxonomy" id="1918948"/>
    <lineage>
        <taxon>Bacteria</taxon>
        <taxon>Pseudomonadati</taxon>
        <taxon>Pseudomonadota</taxon>
        <taxon>Gammaproteobacteria</taxon>
        <taxon>sulfur-oxidizing symbionts</taxon>
    </lineage>
</organism>
<reference evidence="1 2" key="1">
    <citation type="submission" date="2016-11" db="EMBL/GenBank/DDBJ databases">
        <title>Mixed transmission modes and dynamic genome evolution in an obligate animal-bacterial symbiosis.</title>
        <authorList>
            <person name="Russell S.L."/>
            <person name="Corbett-Detig R.B."/>
            <person name="Cavanaugh C.M."/>
        </authorList>
    </citation>
    <scope>NUCLEOTIDE SEQUENCE [LARGE SCALE GENOMIC DNA]</scope>
    <source>
        <strain evidence="1">Se-Cadez</strain>
    </source>
</reference>
<sequence length="71" mass="8072">MSNSEEVVRNYSVRRLNPFQGVIQMLHTPSGRAISLDGFHWELQIQSKRPDDLWGADSPGEPVLAYLRFGT</sequence>